<feature type="compositionally biased region" description="Basic residues" evidence="4">
    <location>
        <begin position="332"/>
        <end position="342"/>
    </location>
</feature>
<dbReference type="PANTHER" id="PTHR15052">
    <property type="entry name" value="RNA POLYMERASE III TRANSCRIPTION INITIATION FACTOR COMPLEX SUBUNIT"/>
    <property type="match status" value="1"/>
</dbReference>
<evidence type="ECO:0000256" key="2">
    <source>
        <dbReference type="ARBA" id="ARBA00023163"/>
    </source>
</evidence>
<dbReference type="EMBL" id="JBEDUW010000006">
    <property type="protein sequence ID" value="KAK9921213.1"/>
    <property type="molecule type" value="Genomic_DNA"/>
</dbReference>
<evidence type="ECO:0000256" key="3">
    <source>
        <dbReference type="ARBA" id="ARBA00023242"/>
    </source>
</evidence>
<dbReference type="PROSITE" id="PS00354">
    <property type="entry name" value="HMGI_Y"/>
    <property type="match status" value="2"/>
</dbReference>
<dbReference type="InterPro" id="IPR017956">
    <property type="entry name" value="AT_hook_DNA-bd_motif"/>
</dbReference>
<dbReference type="InterPro" id="IPR052416">
    <property type="entry name" value="GTF3C_component"/>
</dbReference>
<dbReference type="InterPro" id="IPR015943">
    <property type="entry name" value="WD40/YVTN_repeat-like_dom_sf"/>
</dbReference>
<comment type="subcellular location">
    <subcellularLocation>
        <location evidence="1">Nucleus</location>
    </subcellularLocation>
</comment>
<dbReference type="SMART" id="SM00384">
    <property type="entry name" value="AT_hook"/>
    <property type="match status" value="4"/>
</dbReference>
<feature type="region of interest" description="Disordered" evidence="4">
    <location>
        <begin position="1"/>
        <end position="61"/>
    </location>
</feature>
<dbReference type="Proteomes" id="UP001457282">
    <property type="component" value="Unassembled WGS sequence"/>
</dbReference>
<reference evidence="5 6" key="1">
    <citation type="journal article" date="2023" name="G3 (Bethesda)">
        <title>A chromosome-length genome assembly and annotation of blackberry (Rubus argutus, cv. 'Hillquist').</title>
        <authorList>
            <person name="Bruna T."/>
            <person name="Aryal R."/>
            <person name="Dudchenko O."/>
            <person name="Sargent D.J."/>
            <person name="Mead D."/>
            <person name="Buti M."/>
            <person name="Cavallini A."/>
            <person name="Hytonen T."/>
            <person name="Andres J."/>
            <person name="Pham M."/>
            <person name="Weisz D."/>
            <person name="Mascagni F."/>
            <person name="Usai G."/>
            <person name="Natali L."/>
            <person name="Bassil N."/>
            <person name="Fernandez G.E."/>
            <person name="Lomsadze A."/>
            <person name="Armour M."/>
            <person name="Olukolu B."/>
            <person name="Poorten T."/>
            <person name="Britton C."/>
            <person name="Davik J."/>
            <person name="Ashrafi H."/>
            <person name="Aiden E.L."/>
            <person name="Borodovsky M."/>
            <person name="Worthington M."/>
        </authorList>
    </citation>
    <scope>NUCLEOTIDE SEQUENCE [LARGE SCALE GENOMIC DNA]</scope>
    <source>
        <strain evidence="5">PI 553951</strain>
    </source>
</reference>
<feature type="compositionally biased region" description="Low complexity" evidence="4">
    <location>
        <begin position="47"/>
        <end position="59"/>
    </location>
</feature>
<feature type="compositionally biased region" description="Basic and acidic residues" evidence="4">
    <location>
        <begin position="366"/>
        <end position="375"/>
    </location>
</feature>
<dbReference type="InterPro" id="IPR001680">
    <property type="entry name" value="WD40_rpt"/>
</dbReference>
<evidence type="ECO:0000313" key="5">
    <source>
        <dbReference type="EMBL" id="KAK9921213.1"/>
    </source>
</evidence>
<feature type="compositionally biased region" description="Basic and acidic residues" evidence="4">
    <location>
        <begin position="1018"/>
        <end position="1028"/>
    </location>
</feature>
<dbReference type="GO" id="GO:0000127">
    <property type="term" value="C:transcription factor TFIIIC complex"/>
    <property type="evidence" value="ECO:0007669"/>
    <property type="project" value="TreeGrafter"/>
</dbReference>
<dbReference type="AlphaFoldDB" id="A0AAW1WAW4"/>
<dbReference type="SMART" id="SM00320">
    <property type="entry name" value="WD40"/>
    <property type="match status" value="5"/>
</dbReference>
<dbReference type="GO" id="GO:0003677">
    <property type="term" value="F:DNA binding"/>
    <property type="evidence" value="ECO:0007669"/>
    <property type="project" value="InterPro"/>
</dbReference>
<feature type="compositionally biased region" description="Basic and acidic residues" evidence="4">
    <location>
        <begin position="268"/>
        <end position="288"/>
    </location>
</feature>
<dbReference type="InterPro" id="IPR000637">
    <property type="entry name" value="HMGI/Y_DNA-bd_CS"/>
</dbReference>
<proteinExistence type="predicted"/>
<dbReference type="GO" id="GO:0006383">
    <property type="term" value="P:transcription by RNA polymerase III"/>
    <property type="evidence" value="ECO:0007669"/>
    <property type="project" value="TreeGrafter"/>
</dbReference>
<feature type="region of interest" description="Disordered" evidence="4">
    <location>
        <begin position="544"/>
        <end position="566"/>
    </location>
</feature>
<feature type="compositionally biased region" description="Polar residues" evidence="4">
    <location>
        <begin position="610"/>
        <end position="626"/>
    </location>
</feature>
<dbReference type="GO" id="GO:0005634">
    <property type="term" value="C:nucleus"/>
    <property type="evidence" value="ECO:0007669"/>
    <property type="project" value="UniProtKB-SubCell"/>
</dbReference>
<feature type="region of interest" description="Disordered" evidence="4">
    <location>
        <begin position="460"/>
        <end position="499"/>
    </location>
</feature>
<sequence length="1143" mass="127220">MNKAIEEEVEPPLAVLVRRKRGKNKSAKRESQSTTSNTAPVQDEPEPLQLEPEPVSIEPEPVPIDAEPVQIEPESVQIDEENSRNGPRVSVSMFDDSVENHFRVMHTISELCGEAEDEPFSESDVQRLSSSTTFLREWADFKYEPRDVRFACEVEGPDGKDVTSGINLRQFSSATVPKNEALPGDTSPPELSQDFVMYVGGPVWALDWCPRVHESQSYHTKCEFIAVAAHPPGSSYHKLGEPLTGRGAIQIWCLLNVSVNDGGVPLGEKSKREHKKSGAIEKSTEPKRPLGRPRKKPIEESVGEEATEEKLTKPKRPLGRPRKKPIEEKSTQPKRPRGRPRKKPFEESVDNLDGSNNCDEVLAIDYPKESSESHSMDCVPANTQGNDVQEDHDKAQPSYRQTQPKRPRGRPRKKTIKEPVEKVDGSSNNNVEVLAIEYTKDLLESHYTDCVIVNTQGDTVQEDHDKKQSSYKLNRSKRPRGIQGKKPIEESVDNLDGSSNTGEALAAQYPMEALELDGMDCALESTQGDAVQDDCGKKRKRYRKIQPKIPRRKPGEKPTGESVDNLDGSINYVEALAVQHLKETSELHAIDCVPANTQGHDVQEAHNETLKSSGQGPQTSNNVPNNGYTDIVSARCSVPKDVALPRIIFCIAHHGKVAWDVKWRPFNEHDSKCKHRMGYLAVLLGNGSLEVWEVPVSRAIEVIYSSSSGEGTDPRFVKLAPVFRCSMLKCGDKKSIPLTVEWSASPPHDYLLAGCHDGTVAMWKFSASNSSQDTRPLLCFSADTNPIRALSWAPVESNSDSANVIATAGHGGLKFWDLRDPFRPLWDIDHIPRFIYSLDWLPDPRCVLISFDDGTMRLLSLTKAASDTPVTGKPFAGTKQQGLHNLGCLPFAIWSVQVSRLTGMVAYCGADGTVLRFQLTSKAVEKDAIRNRAPHFLCVSLTEEDSVVTVHTPIPNNPFPLKTSRKAEPNKVKRENDKIATTSEDQVLALCYGDDQGIELESGKDAASLKSKTQKSGSSERKPEDDRALVCMDQEPFNTREDEIGEKGPSLKSIVKQKSKSSKKTTEDEQELVCRDEELMNTQKEKIGTEYEVFPSKLVAMHRVRWNMNKGSERWLCYGGAAGIVRCQEIVLSETDMKWARKK</sequence>
<keyword evidence="3" id="KW-0539">Nucleus</keyword>
<protein>
    <submittedName>
        <fullName evidence="5">Uncharacterized protein</fullName>
    </submittedName>
</protein>
<comment type="caution">
    <text evidence="5">The sequence shown here is derived from an EMBL/GenBank/DDBJ whole genome shotgun (WGS) entry which is preliminary data.</text>
</comment>
<dbReference type="InterPro" id="IPR036322">
    <property type="entry name" value="WD40_repeat_dom_sf"/>
</dbReference>
<dbReference type="SUPFAM" id="SSF50978">
    <property type="entry name" value="WD40 repeat-like"/>
    <property type="match status" value="1"/>
</dbReference>
<feature type="region of interest" description="Disordered" evidence="4">
    <location>
        <begin position="606"/>
        <end position="626"/>
    </location>
</feature>
<feature type="region of interest" description="Disordered" evidence="4">
    <location>
        <begin position="1003"/>
        <end position="1070"/>
    </location>
</feature>
<dbReference type="PANTHER" id="PTHR15052:SF2">
    <property type="entry name" value="GENERAL TRANSCRIPTION FACTOR 3C POLYPEPTIDE 2"/>
    <property type="match status" value="1"/>
</dbReference>
<feature type="region of interest" description="Disordered" evidence="4">
    <location>
        <begin position="263"/>
        <end position="425"/>
    </location>
</feature>
<keyword evidence="2" id="KW-0804">Transcription</keyword>
<feature type="compositionally biased region" description="Basic and acidic residues" evidence="4">
    <location>
        <begin position="965"/>
        <end position="978"/>
    </location>
</feature>
<feature type="region of interest" description="Disordered" evidence="4">
    <location>
        <begin position="956"/>
        <end position="979"/>
    </location>
</feature>
<dbReference type="Gene3D" id="2.130.10.10">
    <property type="entry name" value="YVTN repeat-like/Quinoprotein amine dehydrogenase"/>
    <property type="match status" value="1"/>
</dbReference>
<evidence type="ECO:0000256" key="1">
    <source>
        <dbReference type="ARBA" id="ARBA00004123"/>
    </source>
</evidence>
<name>A0AAW1WAW4_RUBAR</name>
<organism evidence="5 6">
    <name type="scientific">Rubus argutus</name>
    <name type="common">Southern blackberry</name>
    <dbReference type="NCBI Taxonomy" id="59490"/>
    <lineage>
        <taxon>Eukaryota</taxon>
        <taxon>Viridiplantae</taxon>
        <taxon>Streptophyta</taxon>
        <taxon>Embryophyta</taxon>
        <taxon>Tracheophyta</taxon>
        <taxon>Spermatophyta</taxon>
        <taxon>Magnoliopsida</taxon>
        <taxon>eudicotyledons</taxon>
        <taxon>Gunneridae</taxon>
        <taxon>Pentapetalae</taxon>
        <taxon>rosids</taxon>
        <taxon>fabids</taxon>
        <taxon>Rosales</taxon>
        <taxon>Rosaceae</taxon>
        <taxon>Rosoideae</taxon>
        <taxon>Rosoideae incertae sedis</taxon>
        <taxon>Rubus</taxon>
    </lineage>
</organism>
<keyword evidence="6" id="KW-1185">Reference proteome</keyword>
<feature type="compositionally biased region" description="Basic residues" evidence="4">
    <location>
        <begin position="403"/>
        <end position="415"/>
    </location>
</feature>
<accession>A0AAW1WAW4</accession>
<feature type="compositionally biased region" description="Basic residues" evidence="4">
    <location>
        <begin position="313"/>
        <end position="323"/>
    </location>
</feature>
<evidence type="ECO:0000256" key="4">
    <source>
        <dbReference type="SAM" id="MobiDB-lite"/>
    </source>
</evidence>
<evidence type="ECO:0000313" key="6">
    <source>
        <dbReference type="Proteomes" id="UP001457282"/>
    </source>
</evidence>
<dbReference type="GO" id="GO:0006355">
    <property type="term" value="P:regulation of DNA-templated transcription"/>
    <property type="evidence" value="ECO:0007669"/>
    <property type="project" value="InterPro"/>
</dbReference>
<dbReference type="PRINTS" id="PR00929">
    <property type="entry name" value="ATHOOK"/>
</dbReference>
<feature type="compositionally biased region" description="Basic residues" evidence="4">
    <location>
        <begin position="17"/>
        <end position="26"/>
    </location>
</feature>
<gene>
    <name evidence="5" type="ORF">M0R45_029732</name>
</gene>